<feature type="domain" description="Translation initiation factor 3 C-terminal" evidence="4">
    <location>
        <begin position="173"/>
        <end position="238"/>
    </location>
</feature>
<dbReference type="Gene3D" id="3.30.110.10">
    <property type="entry name" value="Translation initiation factor 3 (IF-3), C-terminal domain"/>
    <property type="match status" value="1"/>
</dbReference>
<dbReference type="EMBL" id="JMSE01000515">
    <property type="protein sequence ID" value="KDN69396.1"/>
    <property type="molecule type" value="Genomic_DNA"/>
</dbReference>
<name>A0A066XUF8_COLSU</name>
<accession>A0A066XUF8</accession>
<organism evidence="5 6">
    <name type="scientific">Colletotrichum sublineola</name>
    <name type="common">Sorghum anthracnose fungus</name>
    <dbReference type="NCBI Taxonomy" id="1173701"/>
    <lineage>
        <taxon>Eukaryota</taxon>
        <taxon>Fungi</taxon>
        <taxon>Dikarya</taxon>
        <taxon>Ascomycota</taxon>
        <taxon>Pezizomycotina</taxon>
        <taxon>Sordariomycetes</taxon>
        <taxon>Hypocreomycetidae</taxon>
        <taxon>Glomerellales</taxon>
        <taxon>Glomerellaceae</taxon>
        <taxon>Colletotrichum</taxon>
        <taxon>Colletotrichum graminicola species complex</taxon>
    </lineage>
</organism>
<keyword evidence="2 5" id="KW-0396">Initiation factor</keyword>
<keyword evidence="3" id="KW-0648">Protein biosynthesis</keyword>
<dbReference type="GO" id="GO:0043022">
    <property type="term" value="F:ribosome binding"/>
    <property type="evidence" value="ECO:0007669"/>
    <property type="project" value="TreeGrafter"/>
</dbReference>
<dbReference type="InterPro" id="IPR019815">
    <property type="entry name" value="Translation_initiation_fac_3_C"/>
</dbReference>
<gene>
    <name evidence="5" type="ORF">CSUB01_03962</name>
</gene>
<dbReference type="SUPFAM" id="SSF55200">
    <property type="entry name" value="Translation initiation factor IF3, C-terminal domain"/>
    <property type="match status" value="1"/>
</dbReference>
<comment type="similarity">
    <text evidence="1">Belongs to the IF-3 family.</text>
</comment>
<dbReference type="STRING" id="1173701.A0A066XUF8"/>
<dbReference type="AlphaFoldDB" id="A0A066XUF8"/>
<evidence type="ECO:0000256" key="2">
    <source>
        <dbReference type="ARBA" id="ARBA00022540"/>
    </source>
</evidence>
<dbReference type="InterPro" id="IPR036788">
    <property type="entry name" value="T_IF-3_C_sf"/>
</dbReference>
<evidence type="ECO:0000313" key="5">
    <source>
        <dbReference type="EMBL" id="KDN69396.1"/>
    </source>
</evidence>
<proteinExistence type="inferred from homology"/>
<dbReference type="PANTHER" id="PTHR10938:SF0">
    <property type="entry name" value="TRANSLATION INITIATION FACTOR IF-3, MITOCHONDRIAL"/>
    <property type="match status" value="1"/>
</dbReference>
<comment type="caution">
    <text evidence="5">The sequence shown here is derived from an EMBL/GenBank/DDBJ whole genome shotgun (WGS) entry which is preliminary data.</text>
</comment>
<reference evidence="6" key="1">
    <citation type="journal article" date="2014" name="Genome Announc.">
        <title>Draft genome sequence of Colletotrichum sublineola, a destructive pathogen of cultivated sorghum.</title>
        <authorList>
            <person name="Baroncelli R."/>
            <person name="Sanz-Martin J.M."/>
            <person name="Rech G.E."/>
            <person name="Sukno S.A."/>
            <person name="Thon M.R."/>
        </authorList>
    </citation>
    <scope>NUCLEOTIDE SEQUENCE [LARGE SCALE GENOMIC DNA]</scope>
    <source>
        <strain evidence="6">TX430BB</strain>
    </source>
</reference>
<dbReference type="GO" id="GO:0003743">
    <property type="term" value="F:translation initiation factor activity"/>
    <property type="evidence" value="ECO:0007669"/>
    <property type="project" value="UniProtKB-KW"/>
</dbReference>
<dbReference type="OMA" id="MELTWAI"/>
<protein>
    <submittedName>
        <fullName evidence="5">Putative translation initiation factor IF-3</fullName>
    </submittedName>
</protein>
<dbReference type="InterPro" id="IPR001288">
    <property type="entry name" value="Translation_initiation_fac_3"/>
</dbReference>
<dbReference type="GO" id="GO:0032790">
    <property type="term" value="P:ribosome disassembly"/>
    <property type="evidence" value="ECO:0007669"/>
    <property type="project" value="TreeGrafter"/>
</dbReference>
<evidence type="ECO:0000256" key="1">
    <source>
        <dbReference type="ARBA" id="ARBA00005439"/>
    </source>
</evidence>
<dbReference type="eggNOG" id="ENOG502QWD8">
    <property type="taxonomic scope" value="Eukaryota"/>
</dbReference>
<dbReference type="HOGENOM" id="CLU_062478_0_1_1"/>
<dbReference type="Proteomes" id="UP000027238">
    <property type="component" value="Unassembled WGS sequence"/>
</dbReference>
<dbReference type="PANTHER" id="PTHR10938">
    <property type="entry name" value="TRANSLATION INITIATION FACTOR IF-3"/>
    <property type="match status" value="1"/>
</dbReference>
<evidence type="ECO:0000313" key="6">
    <source>
        <dbReference type="Proteomes" id="UP000027238"/>
    </source>
</evidence>
<dbReference type="OrthoDB" id="21573at2759"/>
<sequence length="280" mass="31696">MRGTQCLYNNSRTALYRVFVTPFEKVDVLTRRSALAPPASRTLPPLSSPPMQSFVRHAALIHRPRKPHRSESPDSQAATKPTRFPIDQMIRDRQILIADEDNQLTGGPQDTLQVLQSLNLNTHSLRMVSRAPPNPTGDQPRYAICRIVDKRVEQERERAQEKAKKETARRLARVKELELNWAIASHDLGHKMKQMKTFLEKGYKVEVIFAKKRRGRVATRDEAQALLQAVRDTVAEVRGAKEWREPDGQPPNVMKLYLEAPAPAKAPSNFSAVASEPSEN</sequence>
<dbReference type="GO" id="GO:0005739">
    <property type="term" value="C:mitochondrion"/>
    <property type="evidence" value="ECO:0007669"/>
    <property type="project" value="TreeGrafter"/>
</dbReference>
<dbReference type="Pfam" id="PF00707">
    <property type="entry name" value="IF3_C"/>
    <property type="match status" value="1"/>
</dbReference>
<keyword evidence="6" id="KW-1185">Reference proteome</keyword>
<evidence type="ECO:0000259" key="4">
    <source>
        <dbReference type="Pfam" id="PF00707"/>
    </source>
</evidence>
<evidence type="ECO:0000256" key="3">
    <source>
        <dbReference type="ARBA" id="ARBA00022917"/>
    </source>
</evidence>
<dbReference type="GO" id="GO:0070124">
    <property type="term" value="P:mitochondrial translational initiation"/>
    <property type="evidence" value="ECO:0007669"/>
    <property type="project" value="TreeGrafter"/>
</dbReference>